<dbReference type="UniPathway" id="UPA00048">
    <property type="reaction ID" value="UER00073"/>
</dbReference>
<accession>A0A5C0VHA9</accession>
<protein>
    <recommendedName>
        <fullName evidence="12">Branched-chain-amino-acid aminotransferase</fullName>
        <shortName evidence="12">BCAT</shortName>
        <ecNumber evidence="12">2.6.1.42</ecNumber>
    </recommendedName>
</protein>
<keyword evidence="6 12" id="KW-0032">Aminotransferase</keyword>
<comment type="pathway">
    <text evidence="4 12">Amino-acid biosynthesis; L-leucine biosynthesis; L-leucine from 3-methyl-2-oxobutanoate: step 4/4.</text>
</comment>
<dbReference type="EC" id="2.6.1.42" evidence="12"/>
<dbReference type="InterPro" id="IPR036038">
    <property type="entry name" value="Aminotransferase-like"/>
</dbReference>
<evidence type="ECO:0000256" key="3">
    <source>
        <dbReference type="ARBA" id="ARBA00004931"/>
    </source>
</evidence>
<comment type="cofactor">
    <cofactor evidence="1 12">
        <name>pyridoxal 5'-phosphate</name>
        <dbReference type="ChEBI" id="CHEBI:597326"/>
    </cofactor>
</comment>
<evidence type="ECO:0000256" key="12">
    <source>
        <dbReference type="RuleBase" id="RU364094"/>
    </source>
</evidence>
<evidence type="ECO:0000256" key="6">
    <source>
        <dbReference type="ARBA" id="ARBA00022576"/>
    </source>
</evidence>
<keyword evidence="14" id="KW-1185">Reference proteome</keyword>
<dbReference type="UniPathway" id="UPA00049">
    <property type="reaction ID" value="UER00062"/>
</dbReference>
<evidence type="ECO:0000256" key="2">
    <source>
        <dbReference type="ARBA" id="ARBA00004824"/>
    </source>
</evidence>
<proteinExistence type="inferred from homology"/>
<dbReference type="InterPro" id="IPR043132">
    <property type="entry name" value="BCAT-like_C"/>
</dbReference>
<comment type="function">
    <text evidence="12">Acts on leucine, isoleucine and valine.</text>
</comment>
<dbReference type="InterPro" id="IPR050571">
    <property type="entry name" value="Class-IV_PLP-Dep_Aminotrnsfr"/>
</dbReference>
<evidence type="ECO:0000256" key="4">
    <source>
        <dbReference type="ARBA" id="ARBA00005072"/>
    </source>
</evidence>
<dbReference type="CDD" id="cd00449">
    <property type="entry name" value="PLPDE_IV"/>
    <property type="match status" value="1"/>
</dbReference>
<dbReference type="InterPro" id="IPR001544">
    <property type="entry name" value="Aminotrans_IV"/>
</dbReference>
<keyword evidence="12" id="KW-0100">Branched-chain amino acid biosynthesis</keyword>
<dbReference type="InterPro" id="IPR043131">
    <property type="entry name" value="BCAT-like_N"/>
</dbReference>
<evidence type="ECO:0000256" key="11">
    <source>
        <dbReference type="ARBA" id="ARBA00049229"/>
    </source>
</evidence>
<dbReference type="Pfam" id="PF01063">
    <property type="entry name" value="Aminotran_4"/>
    <property type="match status" value="1"/>
</dbReference>
<evidence type="ECO:0000313" key="14">
    <source>
        <dbReference type="Proteomes" id="UP000323653"/>
    </source>
</evidence>
<evidence type="ECO:0000313" key="13">
    <source>
        <dbReference type="EMBL" id="QEK51936.1"/>
    </source>
</evidence>
<dbReference type="GO" id="GO:0009097">
    <property type="term" value="P:isoleucine biosynthetic process"/>
    <property type="evidence" value="ECO:0007669"/>
    <property type="project" value="UniProtKB-UniPathway"/>
</dbReference>
<reference evidence="13 14" key="1">
    <citation type="submission" date="2019-08" db="EMBL/GenBank/DDBJ databases">
        <title>Pedobacter sp. nov., isolated from Han river, South Korea.</title>
        <authorList>
            <person name="Lee D.-H."/>
            <person name="Kim Y.-S."/>
            <person name="Hwang E.-M."/>
            <person name="Le Tran T.C."/>
            <person name="Cha C.-J."/>
        </authorList>
    </citation>
    <scope>NUCLEOTIDE SEQUENCE [LARGE SCALE GENOMIC DNA]</scope>
    <source>
        <strain evidence="13 14">CJ43</strain>
    </source>
</reference>
<name>A0A5C0VHA9_9SPHI</name>
<gene>
    <name evidence="12" type="primary">ilvE</name>
    <name evidence="13" type="ORF">FYC62_09960</name>
</gene>
<dbReference type="GO" id="GO:0052655">
    <property type="term" value="F:L-valine-2-oxoglutarate transaminase activity"/>
    <property type="evidence" value="ECO:0007669"/>
    <property type="project" value="RHEA"/>
</dbReference>
<dbReference type="PANTHER" id="PTHR42743:SF11">
    <property type="entry name" value="AMINODEOXYCHORISMATE LYASE"/>
    <property type="match status" value="1"/>
</dbReference>
<dbReference type="Gene3D" id="3.30.470.10">
    <property type="match status" value="1"/>
</dbReference>
<dbReference type="GO" id="GO:0009098">
    <property type="term" value="P:L-leucine biosynthetic process"/>
    <property type="evidence" value="ECO:0007669"/>
    <property type="project" value="UniProtKB-UniPathway"/>
</dbReference>
<keyword evidence="8 12" id="KW-0663">Pyridoxal phosphate</keyword>
<dbReference type="AlphaFoldDB" id="A0A5C0VHA9"/>
<dbReference type="RefSeq" id="WP_149074822.1">
    <property type="nucleotide sequence ID" value="NZ_CP043329.1"/>
</dbReference>
<organism evidence="13 14">
    <name type="scientific">Pedobacter aquae</name>
    <dbReference type="NCBI Taxonomy" id="2605747"/>
    <lineage>
        <taxon>Bacteria</taxon>
        <taxon>Pseudomonadati</taxon>
        <taxon>Bacteroidota</taxon>
        <taxon>Sphingobacteriia</taxon>
        <taxon>Sphingobacteriales</taxon>
        <taxon>Sphingobacteriaceae</taxon>
        <taxon>Pedobacter</taxon>
    </lineage>
</organism>
<dbReference type="NCBIfam" id="TIGR01122">
    <property type="entry name" value="ilvE_I"/>
    <property type="match status" value="1"/>
</dbReference>
<comment type="similarity">
    <text evidence="5 12">Belongs to the class-IV pyridoxal-phosphate-dependent aminotransferase family.</text>
</comment>
<dbReference type="InterPro" id="IPR005785">
    <property type="entry name" value="B_amino_transI"/>
</dbReference>
<dbReference type="Gene3D" id="3.20.10.10">
    <property type="entry name" value="D-amino Acid Aminotransferase, subunit A, domain 2"/>
    <property type="match status" value="1"/>
</dbReference>
<keyword evidence="7 12" id="KW-0808">Transferase</keyword>
<evidence type="ECO:0000256" key="7">
    <source>
        <dbReference type="ARBA" id="ARBA00022679"/>
    </source>
</evidence>
<dbReference type="GO" id="GO:0052656">
    <property type="term" value="F:L-isoleucine-2-oxoglutarate transaminase activity"/>
    <property type="evidence" value="ECO:0007669"/>
    <property type="project" value="RHEA"/>
</dbReference>
<evidence type="ECO:0000256" key="5">
    <source>
        <dbReference type="ARBA" id="ARBA00009320"/>
    </source>
</evidence>
<dbReference type="GO" id="GO:0052654">
    <property type="term" value="F:L-leucine-2-oxoglutarate transaminase activity"/>
    <property type="evidence" value="ECO:0007669"/>
    <property type="project" value="RHEA"/>
</dbReference>
<evidence type="ECO:0000256" key="9">
    <source>
        <dbReference type="ARBA" id="ARBA00048212"/>
    </source>
</evidence>
<dbReference type="EMBL" id="CP043329">
    <property type="protein sequence ID" value="QEK51936.1"/>
    <property type="molecule type" value="Genomic_DNA"/>
</dbReference>
<evidence type="ECO:0000256" key="8">
    <source>
        <dbReference type="ARBA" id="ARBA00022898"/>
    </source>
</evidence>
<comment type="catalytic activity">
    <reaction evidence="11 12">
        <text>L-leucine + 2-oxoglutarate = 4-methyl-2-oxopentanoate + L-glutamate</text>
        <dbReference type="Rhea" id="RHEA:18321"/>
        <dbReference type="ChEBI" id="CHEBI:16810"/>
        <dbReference type="ChEBI" id="CHEBI:17865"/>
        <dbReference type="ChEBI" id="CHEBI:29985"/>
        <dbReference type="ChEBI" id="CHEBI:57427"/>
        <dbReference type="EC" id="2.6.1.42"/>
    </reaction>
</comment>
<keyword evidence="12" id="KW-0028">Amino-acid biosynthesis</keyword>
<dbReference type="PANTHER" id="PTHR42743">
    <property type="entry name" value="AMINO-ACID AMINOTRANSFERASE"/>
    <property type="match status" value="1"/>
</dbReference>
<comment type="pathway">
    <text evidence="2 12">Amino-acid biosynthesis; L-isoleucine biosynthesis; L-isoleucine from 2-oxobutanoate: step 4/4.</text>
</comment>
<sequence length="292" mass="32840">MKTIIYQDGEFVQAENAGIDIFSQTVNYGFGAFEGIRSYQTNNGIKLFKVREHFERLKRSCEKVNIPFHWDIEELIEVSYKVLHKNRLKNAYLRPLVTCGIGMDLKVNKQSGITIMAWHWDYYDSNKPLNTCISRFERPNPKSVPVDAKLTGNYINSILATTDAAQNGYDDAIQLDARGYVAEAPGANIFIEKNGKLYTPEISAYILPGITRATIIKIAKQLDIEVIEKLISVEELKNADSAFLCSTAVEVVGLASLDDIPFKTPFKDSLGATLQRAYKNLVLDKLSFEVII</sequence>
<dbReference type="FunFam" id="3.20.10.10:FF:000002">
    <property type="entry name" value="D-alanine aminotransferase"/>
    <property type="match status" value="1"/>
</dbReference>
<dbReference type="GO" id="GO:0009099">
    <property type="term" value="P:L-valine biosynthetic process"/>
    <property type="evidence" value="ECO:0007669"/>
    <property type="project" value="UniProtKB-UniPathway"/>
</dbReference>
<comment type="pathway">
    <text evidence="3 12">Amino-acid biosynthesis; L-valine biosynthesis; L-valine from pyruvate: step 4/4.</text>
</comment>
<comment type="catalytic activity">
    <reaction evidence="10 12">
        <text>L-isoleucine + 2-oxoglutarate = (S)-3-methyl-2-oxopentanoate + L-glutamate</text>
        <dbReference type="Rhea" id="RHEA:24801"/>
        <dbReference type="ChEBI" id="CHEBI:16810"/>
        <dbReference type="ChEBI" id="CHEBI:29985"/>
        <dbReference type="ChEBI" id="CHEBI:35146"/>
        <dbReference type="ChEBI" id="CHEBI:58045"/>
        <dbReference type="EC" id="2.6.1.42"/>
    </reaction>
</comment>
<evidence type="ECO:0000256" key="10">
    <source>
        <dbReference type="ARBA" id="ARBA00048798"/>
    </source>
</evidence>
<evidence type="ECO:0000256" key="1">
    <source>
        <dbReference type="ARBA" id="ARBA00001933"/>
    </source>
</evidence>
<dbReference type="UniPathway" id="UPA00047">
    <property type="reaction ID" value="UER00058"/>
</dbReference>
<comment type="catalytic activity">
    <reaction evidence="9 12">
        <text>L-valine + 2-oxoglutarate = 3-methyl-2-oxobutanoate + L-glutamate</text>
        <dbReference type="Rhea" id="RHEA:24813"/>
        <dbReference type="ChEBI" id="CHEBI:11851"/>
        <dbReference type="ChEBI" id="CHEBI:16810"/>
        <dbReference type="ChEBI" id="CHEBI:29985"/>
        <dbReference type="ChEBI" id="CHEBI:57762"/>
        <dbReference type="EC" id="2.6.1.42"/>
    </reaction>
</comment>
<dbReference type="SUPFAM" id="SSF56752">
    <property type="entry name" value="D-aminoacid aminotransferase-like PLP-dependent enzymes"/>
    <property type="match status" value="1"/>
</dbReference>
<dbReference type="KEGG" id="pej:FYC62_09960"/>
<dbReference type="Proteomes" id="UP000323653">
    <property type="component" value="Chromosome"/>
</dbReference>
<dbReference type="NCBIfam" id="NF005146">
    <property type="entry name" value="PRK06606.1"/>
    <property type="match status" value="1"/>
</dbReference>